<dbReference type="AlphaFoldDB" id="A0A1Y1IGP7"/>
<evidence type="ECO:0000256" key="7">
    <source>
        <dbReference type="ARBA" id="ARBA00023136"/>
    </source>
</evidence>
<keyword evidence="5 10" id="KW-0812">Transmembrane</keyword>
<dbReference type="SUPFAM" id="SSF103511">
    <property type="entry name" value="Chlorophyll a-b binding protein"/>
    <property type="match status" value="2"/>
</dbReference>
<keyword evidence="6 10" id="KW-1133">Transmembrane helix</keyword>
<reference evidence="11 12" key="1">
    <citation type="journal article" date="2014" name="Nat. Commun.">
        <title>Klebsormidium flaccidum genome reveals primary factors for plant terrestrial adaptation.</title>
        <authorList>
            <person name="Hori K."/>
            <person name="Maruyama F."/>
            <person name="Fujisawa T."/>
            <person name="Togashi T."/>
            <person name="Yamamoto N."/>
            <person name="Seo M."/>
            <person name="Sato S."/>
            <person name="Yamada T."/>
            <person name="Mori H."/>
            <person name="Tajima N."/>
            <person name="Moriyama T."/>
            <person name="Ikeuchi M."/>
            <person name="Watanabe M."/>
            <person name="Wada H."/>
            <person name="Kobayashi K."/>
            <person name="Saito M."/>
            <person name="Masuda T."/>
            <person name="Sasaki-Sekimoto Y."/>
            <person name="Mashiguchi K."/>
            <person name="Awai K."/>
            <person name="Shimojima M."/>
            <person name="Masuda S."/>
            <person name="Iwai M."/>
            <person name="Nobusawa T."/>
            <person name="Narise T."/>
            <person name="Kondo S."/>
            <person name="Saito H."/>
            <person name="Sato R."/>
            <person name="Murakawa M."/>
            <person name="Ihara Y."/>
            <person name="Oshima-Yamada Y."/>
            <person name="Ohtaka K."/>
            <person name="Satoh M."/>
            <person name="Sonobe K."/>
            <person name="Ishii M."/>
            <person name="Ohtani R."/>
            <person name="Kanamori-Sato M."/>
            <person name="Honoki R."/>
            <person name="Miyazaki D."/>
            <person name="Mochizuki H."/>
            <person name="Umetsu J."/>
            <person name="Higashi K."/>
            <person name="Shibata D."/>
            <person name="Kamiya Y."/>
            <person name="Sato N."/>
            <person name="Nakamura Y."/>
            <person name="Tabata S."/>
            <person name="Ida S."/>
            <person name="Kurokawa K."/>
            <person name="Ohta H."/>
        </authorList>
    </citation>
    <scope>NUCLEOTIDE SEQUENCE [LARGE SCALE GENOMIC DNA]</scope>
    <source>
        <strain evidence="11 12">NIES-2285</strain>
    </source>
</reference>
<comment type="similarity">
    <text evidence="8">Belongs to the ELIP/psbS family.</text>
</comment>
<dbReference type="Pfam" id="PF00504">
    <property type="entry name" value="Chloroa_b-bind"/>
    <property type="match status" value="1"/>
</dbReference>
<evidence type="ECO:0000256" key="6">
    <source>
        <dbReference type="ARBA" id="ARBA00022989"/>
    </source>
</evidence>
<keyword evidence="12" id="KW-1185">Reference proteome</keyword>
<dbReference type="STRING" id="105231.A0A1Y1IGP7"/>
<feature type="transmembrane region" description="Helical" evidence="10">
    <location>
        <begin position="164"/>
        <end position="183"/>
    </location>
</feature>
<name>A0A1Y1IGP7_KLENI</name>
<evidence type="ECO:0000313" key="11">
    <source>
        <dbReference type="EMBL" id="GAQ90040.1"/>
    </source>
</evidence>
<evidence type="ECO:0000256" key="3">
    <source>
        <dbReference type="ARBA" id="ARBA00022528"/>
    </source>
</evidence>
<keyword evidence="4" id="KW-0934">Plastid</keyword>
<evidence type="ECO:0000256" key="5">
    <source>
        <dbReference type="ARBA" id="ARBA00022692"/>
    </source>
</evidence>
<feature type="transmembrane region" description="Helical" evidence="10">
    <location>
        <begin position="212"/>
        <end position="232"/>
    </location>
</feature>
<organism evidence="11 12">
    <name type="scientific">Klebsormidium nitens</name>
    <name type="common">Green alga</name>
    <name type="synonym">Ulothrix nitens</name>
    <dbReference type="NCBI Taxonomy" id="105231"/>
    <lineage>
        <taxon>Eukaryota</taxon>
        <taxon>Viridiplantae</taxon>
        <taxon>Streptophyta</taxon>
        <taxon>Klebsormidiophyceae</taxon>
        <taxon>Klebsormidiales</taxon>
        <taxon>Klebsormidiaceae</taxon>
        <taxon>Klebsormidium</taxon>
    </lineage>
</organism>
<keyword evidence="7 10" id="KW-0472">Membrane</keyword>
<protein>
    <submittedName>
        <fullName evidence="11">Early light-induced protein</fullName>
    </submittedName>
</protein>
<evidence type="ECO:0000256" key="2">
    <source>
        <dbReference type="ARBA" id="ARBA00004229"/>
    </source>
</evidence>
<comment type="subcellular location">
    <subcellularLocation>
        <location evidence="1">Membrane</location>
        <topology evidence="1">Multi-pass membrane protein</topology>
    </subcellularLocation>
    <subcellularLocation>
        <location evidence="2">Plastid</location>
        <location evidence="2">Chloroplast</location>
    </subcellularLocation>
</comment>
<dbReference type="InterPro" id="IPR022796">
    <property type="entry name" value="Chloroa_b-bind"/>
</dbReference>
<sequence>MASSTLAAQRVSSLRLASVSSRCSAEQAPLRSSFFGQFSAGPKSIPLASRSGRAQHVVRSKLETPLKPEGNTEGQIAVQKDDNLPRPDLTREADTSDPSFKEEPLVKGPGNFGDGTSVFKGGFMQETLNGRAAMVGFTSAVIAELVTGRSVWNQLIARDGPPSLLLLGLTIVTVFVSSFAPRVRDMPDNGLDRPARAVGPFTQYAERLNGRAAMIGIIVVLTVEGITGSPLFRF</sequence>
<proteinExistence type="inferred from homology"/>
<dbReference type="GO" id="GO:0009507">
    <property type="term" value="C:chloroplast"/>
    <property type="evidence" value="ECO:0007669"/>
    <property type="project" value="UniProtKB-SubCell"/>
</dbReference>
<dbReference type="Gene3D" id="1.10.3460.10">
    <property type="entry name" value="Chlorophyll a/b binding protein domain"/>
    <property type="match status" value="1"/>
</dbReference>
<evidence type="ECO:0000256" key="8">
    <source>
        <dbReference type="ARBA" id="ARBA00037956"/>
    </source>
</evidence>
<evidence type="ECO:0000256" key="10">
    <source>
        <dbReference type="SAM" id="Phobius"/>
    </source>
</evidence>
<dbReference type="OMA" id="RTRCMAK"/>
<dbReference type="GO" id="GO:0016020">
    <property type="term" value="C:membrane"/>
    <property type="evidence" value="ECO:0007669"/>
    <property type="project" value="UniProtKB-SubCell"/>
</dbReference>
<gene>
    <name evidence="11" type="ORF">KFL_005920040</name>
</gene>
<accession>A0A1Y1IGP7</accession>
<dbReference type="EMBL" id="DF237541">
    <property type="protein sequence ID" value="GAQ90040.1"/>
    <property type="molecule type" value="Genomic_DNA"/>
</dbReference>
<dbReference type="Proteomes" id="UP000054558">
    <property type="component" value="Unassembled WGS sequence"/>
</dbReference>
<dbReference type="PANTHER" id="PTHR14154">
    <property type="entry name" value="UPF0041 BRAIN PROTEIN 44-RELATED"/>
    <property type="match status" value="1"/>
</dbReference>
<feature type="region of interest" description="Disordered" evidence="9">
    <location>
        <begin position="46"/>
        <end position="108"/>
    </location>
</feature>
<evidence type="ECO:0000313" key="12">
    <source>
        <dbReference type="Proteomes" id="UP000054558"/>
    </source>
</evidence>
<dbReference type="OrthoDB" id="513190at2759"/>
<keyword evidence="3" id="KW-0150">Chloroplast</keyword>
<feature type="compositionally biased region" description="Basic and acidic residues" evidence="9">
    <location>
        <begin position="79"/>
        <end position="105"/>
    </location>
</feature>
<evidence type="ECO:0000256" key="1">
    <source>
        <dbReference type="ARBA" id="ARBA00004141"/>
    </source>
</evidence>
<evidence type="ECO:0000256" key="9">
    <source>
        <dbReference type="SAM" id="MobiDB-lite"/>
    </source>
</evidence>
<evidence type="ECO:0000256" key="4">
    <source>
        <dbReference type="ARBA" id="ARBA00022640"/>
    </source>
</evidence>